<dbReference type="InterPro" id="IPR036873">
    <property type="entry name" value="Rhodanese-like_dom_sf"/>
</dbReference>
<dbReference type="PANTHER" id="PTHR43031">
    <property type="entry name" value="FAD-DEPENDENT OXIDOREDUCTASE"/>
    <property type="match status" value="1"/>
</dbReference>
<reference evidence="3" key="1">
    <citation type="submission" date="2020-01" db="EMBL/GenBank/DDBJ databases">
        <authorList>
            <person name="Meier V. D."/>
            <person name="Meier V D."/>
        </authorList>
    </citation>
    <scope>NUCLEOTIDE SEQUENCE</scope>
    <source>
        <strain evidence="3">HLG_WM_MAG_01</strain>
    </source>
</reference>
<organism evidence="3">
    <name type="scientific">uncultured Sulfurovum sp</name>
    <dbReference type="NCBI Taxonomy" id="269237"/>
    <lineage>
        <taxon>Bacteria</taxon>
        <taxon>Pseudomonadati</taxon>
        <taxon>Campylobacterota</taxon>
        <taxon>Epsilonproteobacteria</taxon>
        <taxon>Campylobacterales</taxon>
        <taxon>Sulfurovaceae</taxon>
        <taxon>Sulfurovum</taxon>
        <taxon>environmental samples</taxon>
    </lineage>
</organism>
<accession>A0A6S6TJT1</accession>
<keyword evidence="1" id="KW-1133">Transmembrane helix</keyword>
<proteinExistence type="predicted"/>
<name>A0A6S6TJT1_9BACT</name>
<dbReference type="PROSITE" id="PS50206">
    <property type="entry name" value="RHODANESE_3"/>
    <property type="match status" value="1"/>
</dbReference>
<keyword evidence="1" id="KW-0472">Membrane</keyword>
<sequence>MKKYTNILYWIVMFAIMIFFAYSKGWILANFQSVEAKQAIVMLENDTNTSLLDVRTIQEYKEGHLRDATLIPVEHLEQNLGMLKNEKNKKILVYCATGNRSVYASRVLEKHGFTPINIKGGIMDLAKENVEIVKSK</sequence>
<dbReference type="InterPro" id="IPR001763">
    <property type="entry name" value="Rhodanese-like_dom"/>
</dbReference>
<protein>
    <submittedName>
        <fullName evidence="3">Rhodanese-like domain protein</fullName>
    </submittedName>
</protein>
<feature type="domain" description="Rhodanese" evidence="2">
    <location>
        <begin position="45"/>
        <end position="134"/>
    </location>
</feature>
<dbReference type="SMART" id="SM00450">
    <property type="entry name" value="RHOD"/>
    <property type="match status" value="1"/>
</dbReference>
<evidence type="ECO:0000313" key="3">
    <source>
        <dbReference type="EMBL" id="CAA6815108.1"/>
    </source>
</evidence>
<dbReference type="EMBL" id="CACVAS010000066">
    <property type="protein sequence ID" value="CAA6815108.1"/>
    <property type="molecule type" value="Genomic_DNA"/>
</dbReference>
<dbReference type="Gene3D" id="3.40.250.10">
    <property type="entry name" value="Rhodanese-like domain"/>
    <property type="match status" value="1"/>
</dbReference>
<evidence type="ECO:0000259" key="2">
    <source>
        <dbReference type="PROSITE" id="PS50206"/>
    </source>
</evidence>
<feature type="transmembrane region" description="Helical" evidence="1">
    <location>
        <begin position="7"/>
        <end position="29"/>
    </location>
</feature>
<dbReference type="SUPFAM" id="SSF52821">
    <property type="entry name" value="Rhodanese/Cell cycle control phosphatase"/>
    <property type="match status" value="1"/>
</dbReference>
<dbReference type="PANTHER" id="PTHR43031:SF1">
    <property type="entry name" value="PYRIDINE NUCLEOTIDE-DISULPHIDE OXIDOREDUCTASE"/>
    <property type="match status" value="1"/>
</dbReference>
<gene>
    <name evidence="3" type="ORF">HELGO_WM3755</name>
</gene>
<evidence type="ECO:0000256" key="1">
    <source>
        <dbReference type="SAM" id="Phobius"/>
    </source>
</evidence>
<dbReference type="AlphaFoldDB" id="A0A6S6TJT1"/>
<dbReference type="InterPro" id="IPR050229">
    <property type="entry name" value="GlpE_sulfurtransferase"/>
</dbReference>
<dbReference type="Pfam" id="PF00581">
    <property type="entry name" value="Rhodanese"/>
    <property type="match status" value="1"/>
</dbReference>
<keyword evidence="1" id="KW-0812">Transmembrane</keyword>
<dbReference type="CDD" id="cd00158">
    <property type="entry name" value="RHOD"/>
    <property type="match status" value="1"/>
</dbReference>